<evidence type="ECO:0000256" key="2">
    <source>
        <dbReference type="SAM" id="Phobius"/>
    </source>
</evidence>
<keyword evidence="2" id="KW-0472">Membrane</keyword>
<feature type="transmembrane region" description="Helical" evidence="2">
    <location>
        <begin position="20"/>
        <end position="41"/>
    </location>
</feature>
<gene>
    <name evidence="4" type="ORF">DFH08DRAFT_979062</name>
</gene>
<feature type="transmembrane region" description="Helical" evidence="2">
    <location>
        <begin position="121"/>
        <end position="141"/>
    </location>
</feature>
<dbReference type="AlphaFoldDB" id="A0AAD7E6V5"/>
<organism evidence="4 5">
    <name type="scientific">Mycena albidolilacea</name>
    <dbReference type="NCBI Taxonomy" id="1033008"/>
    <lineage>
        <taxon>Eukaryota</taxon>
        <taxon>Fungi</taxon>
        <taxon>Dikarya</taxon>
        <taxon>Basidiomycota</taxon>
        <taxon>Agaricomycotina</taxon>
        <taxon>Agaricomycetes</taxon>
        <taxon>Agaricomycetidae</taxon>
        <taxon>Agaricales</taxon>
        <taxon>Marasmiineae</taxon>
        <taxon>Mycenaceae</taxon>
        <taxon>Mycena</taxon>
    </lineage>
</organism>
<comment type="caution">
    <text evidence="4">The sequence shown here is derived from an EMBL/GenBank/DDBJ whole genome shotgun (WGS) entry which is preliminary data.</text>
</comment>
<keyword evidence="2" id="KW-0812">Transmembrane</keyword>
<dbReference type="PANTHER" id="PTHR40465">
    <property type="entry name" value="CHROMOSOME 1, WHOLE GENOME SHOTGUN SEQUENCE"/>
    <property type="match status" value="1"/>
</dbReference>
<name>A0AAD7E6V5_9AGAR</name>
<dbReference type="Proteomes" id="UP001218218">
    <property type="component" value="Unassembled WGS sequence"/>
</dbReference>
<sequence>MASAPTLSLPNVQLSYGPMLIGVFLNMILYGVSVGQTVTYYQVYKKDPTWMRCFVGFLFVVETANTVLDMAMMYQPLIVEYGQKPVFFPSVFMTEPLCVVLVSMPIQLFLAWRIYQLTKSFWIPAIISVLAVASFTGGVWTATMVQILRRFAEKPLLHSPALPACVADVLITVSLVQTLSKKKTGFSATDSVLDKIIRTTIQTGMITWSAVQHIGRCVLYDSSGKSRSRVLLVTVLIVSRSITPSELNLRGPLARNFVWDLSLSKLYTNCLMSTLNARQRLNNTVVLRSIRIVTRHTVKNLRKFSNTSQQSSSGFQHRRGVVLSPARSGSGKQESFLDVPPNPLGSVTYDGEDRVPDVEYGIRMTKIVEPISADPSPRSSTAH</sequence>
<protein>
    <recommendedName>
        <fullName evidence="3">DUF6534 domain-containing protein</fullName>
    </recommendedName>
</protein>
<accession>A0AAD7E6V5</accession>
<proteinExistence type="predicted"/>
<keyword evidence="5" id="KW-1185">Reference proteome</keyword>
<dbReference type="InterPro" id="IPR045339">
    <property type="entry name" value="DUF6534"/>
</dbReference>
<feature type="domain" description="DUF6534" evidence="3">
    <location>
        <begin position="164"/>
        <end position="280"/>
    </location>
</feature>
<keyword evidence="2" id="KW-1133">Transmembrane helix</keyword>
<evidence type="ECO:0000259" key="3">
    <source>
        <dbReference type="Pfam" id="PF20152"/>
    </source>
</evidence>
<reference evidence="4" key="1">
    <citation type="submission" date="2023-03" db="EMBL/GenBank/DDBJ databases">
        <title>Massive genome expansion in bonnet fungi (Mycena s.s.) driven by repeated elements and novel gene families across ecological guilds.</title>
        <authorList>
            <consortium name="Lawrence Berkeley National Laboratory"/>
            <person name="Harder C.B."/>
            <person name="Miyauchi S."/>
            <person name="Viragh M."/>
            <person name="Kuo A."/>
            <person name="Thoen E."/>
            <person name="Andreopoulos B."/>
            <person name="Lu D."/>
            <person name="Skrede I."/>
            <person name="Drula E."/>
            <person name="Henrissat B."/>
            <person name="Morin E."/>
            <person name="Kohler A."/>
            <person name="Barry K."/>
            <person name="LaButti K."/>
            <person name="Morin E."/>
            <person name="Salamov A."/>
            <person name="Lipzen A."/>
            <person name="Mereny Z."/>
            <person name="Hegedus B."/>
            <person name="Baldrian P."/>
            <person name="Stursova M."/>
            <person name="Weitz H."/>
            <person name="Taylor A."/>
            <person name="Grigoriev I.V."/>
            <person name="Nagy L.G."/>
            <person name="Martin F."/>
            <person name="Kauserud H."/>
        </authorList>
    </citation>
    <scope>NUCLEOTIDE SEQUENCE</scope>
    <source>
        <strain evidence="4">CBHHK002</strain>
    </source>
</reference>
<feature type="compositionally biased region" description="Polar residues" evidence="1">
    <location>
        <begin position="303"/>
        <end position="315"/>
    </location>
</feature>
<dbReference type="Pfam" id="PF20152">
    <property type="entry name" value="DUF6534"/>
    <property type="match status" value="1"/>
</dbReference>
<feature type="transmembrane region" description="Helical" evidence="2">
    <location>
        <begin position="53"/>
        <end position="74"/>
    </location>
</feature>
<dbReference type="PANTHER" id="PTHR40465:SF1">
    <property type="entry name" value="DUF6534 DOMAIN-CONTAINING PROTEIN"/>
    <property type="match status" value="1"/>
</dbReference>
<evidence type="ECO:0000313" key="5">
    <source>
        <dbReference type="Proteomes" id="UP001218218"/>
    </source>
</evidence>
<evidence type="ECO:0000256" key="1">
    <source>
        <dbReference type="SAM" id="MobiDB-lite"/>
    </source>
</evidence>
<feature type="region of interest" description="Disordered" evidence="1">
    <location>
        <begin position="303"/>
        <end position="351"/>
    </location>
</feature>
<feature type="transmembrane region" description="Helical" evidence="2">
    <location>
        <begin position="86"/>
        <end position="109"/>
    </location>
</feature>
<dbReference type="EMBL" id="JARIHO010000143">
    <property type="protein sequence ID" value="KAJ7301124.1"/>
    <property type="molecule type" value="Genomic_DNA"/>
</dbReference>
<evidence type="ECO:0000313" key="4">
    <source>
        <dbReference type="EMBL" id="KAJ7301124.1"/>
    </source>
</evidence>